<evidence type="ECO:0000313" key="9">
    <source>
        <dbReference type="WBParaSite" id="DME_0000087401-mRNA-1"/>
    </source>
</evidence>
<sequence>MRILSKLFELQPDPFDFSQRRFFRLSLYKDVKNAVELREALRCGSIDAALIRAELCLEVFMVLAAANRAVHQAAHNRLSTRSLHAELVYSLSPTRNIAESLLNFGISETSKNLLIGLFDDENGEKMKELSKKIDGKSVNLDDLPKFTNYDLIKKVYKVGDSEFNHETICDLIVMKIATKDSMN</sequence>
<evidence type="ECO:0000313" key="6">
    <source>
        <dbReference type="EMBL" id="VDN55261.1"/>
    </source>
</evidence>
<dbReference type="PANTHER" id="PTHR15840:SF10">
    <property type="entry name" value="EKC_KEOPS COMPLEX SUBUNIT TPRKB"/>
    <property type="match status" value="1"/>
</dbReference>
<dbReference type="Proteomes" id="UP000274756">
    <property type="component" value="Unassembled WGS sequence"/>
</dbReference>
<reference evidence="6 8" key="2">
    <citation type="submission" date="2018-11" db="EMBL/GenBank/DDBJ databases">
        <authorList>
            <consortium name="Pathogen Informatics"/>
        </authorList>
    </citation>
    <scope>NUCLEOTIDE SEQUENCE [LARGE SCALE GENOMIC DNA]</scope>
</reference>
<comment type="similarity">
    <text evidence="2 5">Belongs to the CGI121/TPRKB family.</text>
</comment>
<dbReference type="PANTHER" id="PTHR15840">
    <property type="entry name" value="CGI-121 FAMILY MEMBER"/>
    <property type="match status" value="1"/>
</dbReference>
<accession>A0A0N4U2G9</accession>
<name>A0A0N4U2G9_DRAME</name>
<comment type="subcellular location">
    <subcellularLocation>
        <location evidence="1">Nucleus</location>
    </subcellularLocation>
</comment>
<dbReference type="Pfam" id="PF08617">
    <property type="entry name" value="CGI-121"/>
    <property type="match status" value="1"/>
</dbReference>
<evidence type="ECO:0000313" key="7">
    <source>
        <dbReference type="Proteomes" id="UP000038040"/>
    </source>
</evidence>
<evidence type="ECO:0000256" key="2">
    <source>
        <dbReference type="ARBA" id="ARBA00005546"/>
    </source>
</evidence>
<dbReference type="EMBL" id="UYYG01001152">
    <property type="protein sequence ID" value="VDN55261.1"/>
    <property type="molecule type" value="Genomic_DNA"/>
</dbReference>
<dbReference type="GO" id="GO:0005829">
    <property type="term" value="C:cytosol"/>
    <property type="evidence" value="ECO:0007669"/>
    <property type="project" value="TreeGrafter"/>
</dbReference>
<keyword evidence="8" id="KW-1185">Reference proteome</keyword>
<dbReference type="GO" id="GO:0002949">
    <property type="term" value="P:tRNA threonylcarbamoyladenosine modification"/>
    <property type="evidence" value="ECO:0007669"/>
    <property type="project" value="TreeGrafter"/>
</dbReference>
<dbReference type="InterPro" id="IPR036504">
    <property type="entry name" value="CGI121/TPRKB_sf"/>
</dbReference>
<keyword evidence="4 5" id="KW-0539">Nucleus</keyword>
<evidence type="ECO:0000256" key="5">
    <source>
        <dbReference type="RuleBase" id="RU004398"/>
    </source>
</evidence>
<dbReference type="SUPFAM" id="SSF143870">
    <property type="entry name" value="PF0523-like"/>
    <property type="match status" value="1"/>
</dbReference>
<dbReference type="AlphaFoldDB" id="A0A0N4U2G9"/>
<evidence type="ECO:0000313" key="8">
    <source>
        <dbReference type="Proteomes" id="UP000274756"/>
    </source>
</evidence>
<evidence type="ECO:0000256" key="4">
    <source>
        <dbReference type="ARBA" id="ARBA00023242"/>
    </source>
</evidence>
<evidence type="ECO:0000256" key="3">
    <source>
        <dbReference type="ARBA" id="ARBA00022694"/>
    </source>
</evidence>
<dbReference type="STRING" id="318479.A0A0N4U2G9"/>
<dbReference type="InterPro" id="IPR013926">
    <property type="entry name" value="CGI121/TPRKB"/>
</dbReference>
<gene>
    <name evidence="6" type="ORF">DME_LOCUS5234</name>
</gene>
<dbReference type="GO" id="GO:0005634">
    <property type="term" value="C:nucleus"/>
    <property type="evidence" value="ECO:0007669"/>
    <property type="project" value="UniProtKB-SubCell"/>
</dbReference>
<reference evidence="9" key="1">
    <citation type="submission" date="2017-02" db="UniProtKB">
        <authorList>
            <consortium name="WormBaseParasite"/>
        </authorList>
    </citation>
    <scope>IDENTIFICATION</scope>
</reference>
<dbReference type="GO" id="GO:0000408">
    <property type="term" value="C:EKC/KEOPS complex"/>
    <property type="evidence" value="ECO:0007669"/>
    <property type="project" value="TreeGrafter"/>
</dbReference>
<proteinExistence type="inferred from homology"/>
<protein>
    <submittedName>
        <fullName evidence="9">EKC/KEOPS complex subunit CGI121</fullName>
    </submittedName>
</protein>
<dbReference type="Gene3D" id="3.30.2380.10">
    <property type="entry name" value="CGI121/TPRKB"/>
    <property type="match status" value="1"/>
</dbReference>
<dbReference type="Proteomes" id="UP000038040">
    <property type="component" value="Unplaced"/>
</dbReference>
<dbReference type="OrthoDB" id="329139at2759"/>
<organism evidence="7 9">
    <name type="scientific">Dracunculus medinensis</name>
    <name type="common">Guinea worm</name>
    <dbReference type="NCBI Taxonomy" id="318479"/>
    <lineage>
        <taxon>Eukaryota</taxon>
        <taxon>Metazoa</taxon>
        <taxon>Ecdysozoa</taxon>
        <taxon>Nematoda</taxon>
        <taxon>Chromadorea</taxon>
        <taxon>Rhabditida</taxon>
        <taxon>Spirurina</taxon>
        <taxon>Dracunculoidea</taxon>
        <taxon>Dracunculidae</taxon>
        <taxon>Dracunculus</taxon>
    </lineage>
</organism>
<keyword evidence="3" id="KW-0819">tRNA processing</keyword>
<evidence type="ECO:0000256" key="1">
    <source>
        <dbReference type="ARBA" id="ARBA00004123"/>
    </source>
</evidence>
<dbReference type="WBParaSite" id="DME_0000087401-mRNA-1">
    <property type="protein sequence ID" value="DME_0000087401-mRNA-1"/>
    <property type="gene ID" value="DME_0000087401"/>
</dbReference>